<dbReference type="Pfam" id="PF08193">
    <property type="entry name" value="INO80_Ies4"/>
    <property type="match status" value="1"/>
</dbReference>
<feature type="region of interest" description="Disordered" evidence="1">
    <location>
        <begin position="1"/>
        <end position="182"/>
    </location>
</feature>
<evidence type="ECO:0000256" key="1">
    <source>
        <dbReference type="SAM" id="MobiDB-lite"/>
    </source>
</evidence>
<dbReference type="EMBL" id="CAJPDS010000012">
    <property type="protein sequence ID" value="CAF9913262.1"/>
    <property type="molecule type" value="Genomic_DNA"/>
</dbReference>
<dbReference type="GO" id="GO:0031011">
    <property type="term" value="C:Ino80 complex"/>
    <property type="evidence" value="ECO:0007669"/>
    <property type="project" value="InterPro"/>
</dbReference>
<dbReference type="PANTHER" id="PTHR28061">
    <property type="entry name" value="INO EIGHTY SUBUNIT 4"/>
    <property type="match status" value="1"/>
</dbReference>
<dbReference type="InterPro" id="IPR013175">
    <property type="entry name" value="INO80_su_Ies4"/>
</dbReference>
<dbReference type="GO" id="GO:0006338">
    <property type="term" value="P:chromatin remodeling"/>
    <property type="evidence" value="ECO:0007669"/>
    <property type="project" value="InterPro"/>
</dbReference>
<evidence type="ECO:0000313" key="2">
    <source>
        <dbReference type="EMBL" id="CAF9913262.1"/>
    </source>
</evidence>
<feature type="region of interest" description="Disordered" evidence="1">
    <location>
        <begin position="213"/>
        <end position="277"/>
    </location>
</feature>
<feature type="compositionally biased region" description="Low complexity" evidence="1">
    <location>
        <begin position="231"/>
        <end position="250"/>
    </location>
</feature>
<evidence type="ECO:0000313" key="3">
    <source>
        <dbReference type="Proteomes" id="UP000664521"/>
    </source>
</evidence>
<name>A0A8H3EZQ2_9LECA</name>
<protein>
    <submittedName>
        <fullName evidence="2">Uncharacterized protein</fullName>
    </submittedName>
</protein>
<dbReference type="Proteomes" id="UP000664521">
    <property type="component" value="Unassembled WGS sequence"/>
</dbReference>
<dbReference type="PANTHER" id="PTHR28061:SF1">
    <property type="entry name" value="INO80 COMPLEX SUBUNIT 4"/>
    <property type="match status" value="1"/>
</dbReference>
<keyword evidence="3" id="KW-1185">Reference proteome</keyword>
<proteinExistence type="predicted"/>
<dbReference type="OrthoDB" id="4093188at2759"/>
<comment type="caution">
    <text evidence="2">The sequence shown here is derived from an EMBL/GenBank/DDBJ whole genome shotgun (WGS) entry which is preliminary data.</text>
</comment>
<dbReference type="AlphaFoldDB" id="A0A8H3EZQ2"/>
<feature type="compositionally biased region" description="Basic and acidic residues" evidence="1">
    <location>
        <begin position="110"/>
        <end position="127"/>
    </location>
</feature>
<reference evidence="2" key="1">
    <citation type="submission" date="2021-03" db="EMBL/GenBank/DDBJ databases">
        <authorList>
            <person name="Tagirdzhanova G."/>
        </authorList>
    </citation>
    <scope>NUCLEOTIDE SEQUENCE</scope>
</reference>
<organism evidence="2 3">
    <name type="scientific">Heterodermia speciosa</name>
    <dbReference type="NCBI Taxonomy" id="116794"/>
    <lineage>
        <taxon>Eukaryota</taxon>
        <taxon>Fungi</taxon>
        <taxon>Dikarya</taxon>
        <taxon>Ascomycota</taxon>
        <taxon>Pezizomycotina</taxon>
        <taxon>Lecanoromycetes</taxon>
        <taxon>OSLEUM clade</taxon>
        <taxon>Lecanoromycetidae</taxon>
        <taxon>Caliciales</taxon>
        <taxon>Physciaceae</taxon>
        <taxon>Heterodermia</taxon>
    </lineage>
</organism>
<accession>A0A8H3EZQ2</accession>
<gene>
    <name evidence="2" type="ORF">HETSPECPRED_001373</name>
</gene>
<sequence length="277" mass="29066">MAPPKQASGPRKSSSFLPKTSTPPSAEKNSRAPKQTKIVHLQLPKPSLLLFPHDPIAQKSVPKKKSPLSISTSATPRDPTPPPESKSDSNEAPLPPPSVSTKVEPNLSEDPVKKESASPKPGSKREFGTGVEEPVKAKGKPGPKKKPRLDDGTIVHAKAAKGPAPGPTHKLGPKANQGAINAGLRALDRTGKPCKRWTKSGFNLKTFTGIAWEIPSWRAPKSTTVDDSGDASKSSTSSNSQSKVDKSNSNAESERSQPDDLAVSQAANSPVPVAATA</sequence>
<feature type="compositionally biased region" description="Basic residues" evidence="1">
    <location>
        <begin position="137"/>
        <end position="147"/>
    </location>
</feature>
<feature type="compositionally biased region" description="Polar residues" evidence="1">
    <location>
        <begin position="11"/>
        <end position="24"/>
    </location>
</feature>